<protein>
    <submittedName>
        <fullName evidence="6">Glycosyltransferase</fullName>
    </submittedName>
</protein>
<dbReference type="PANTHER" id="PTHR43630">
    <property type="entry name" value="POLY-BETA-1,6-N-ACETYL-D-GLUCOSAMINE SYNTHASE"/>
    <property type="match status" value="1"/>
</dbReference>
<accession>A0A368JFE8</accession>
<keyword evidence="4" id="KW-0472">Membrane</keyword>
<dbReference type="RefSeq" id="WP_114409556.1">
    <property type="nucleotide sequence ID" value="NZ_QOWE01000032.1"/>
</dbReference>
<keyword evidence="2" id="KW-0328">Glycosyltransferase</keyword>
<dbReference type="OrthoDB" id="9800276at2"/>
<sequence>MNIDVSILIAARNEEDTILRCLQAVGQLRYPPDRYEVLIGNDQSEDQTGELVAGFIRNKPQYRLFTIKGKIGKQAGKANVLAQLAQHAQGRILLFTDADCEVSPDWLSGMLQPFEQERLGILTGCTQIVGQTVFQKLQAVDWFYGQYLIKQLTDLNIPVTAMGNNMAVRRTAYDAVGGYENLPFSVVEDYQLFTEIVHHGFSFGNLFHREVLATTLPLPDWRSWLHQRKRWMVGALQLPPYFIVLFLLQLLFYPLLIVLAFWFPTAAATIWLIKFVTQTAQLLWILNRFRRWDLLPYLIGFEFYLHIGYFISLIYYWLPTKLVWKGRTYS</sequence>
<evidence type="ECO:0000313" key="6">
    <source>
        <dbReference type="EMBL" id="RCR65985.1"/>
    </source>
</evidence>
<comment type="caution">
    <text evidence="6">The sequence shown here is derived from an EMBL/GenBank/DDBJ whole genome shotgun (WGS) entry which is preliminary data.</text>
</comment>
<reference evidence="6 7" key="1">
    <citation type="submission" date="2018-07" db="EMBL/GenBank/DDBJ databases">
        <title>Genome analysis of Larkinella rosea.</title>
        <authorList>
            <person name="Zhou Z."/>
            <person name="Wang G."/>
        </authorList>
    </citation>
    <scope>NUCLEOTIDE SEQUENCE [LARGE SCALE GENOMIC DNA]</scope>
    <source>
        <strain evidence="7">zzj9</strain>
    </source>
</reference>
<gene>
    <name evidence="6" type="ORF">DUE52_28795</name>
</gene>
<keyword evidence="3 6" id="KW-0808">Transferase</keyword>
<name>A0A368JFE8_9BACT</name>
<evidence type="ECO:0000256" key="2">
    <source>
        <dbReference type="ARBA" id="ARBA00022676"/>
    </source>
</evidence>
<keyword evidence="7" id="KW-1185">Reference proteome</keyword>
<evidence type="ECO:0000259" key="5">
    <source>
        <dbReference type="Pfam" id="PF00535"/>
    </source>
</evidence>
<organism evidence="6 7">
    <name type="scientific">Larkinella punicea</name>
    <dbReference type="NCBI Taxonomy" id="2315727"/>
    <lineage>
        <taxon>Bacteria</taxon>
        <taxon>Pseudomonadati</taxon>
        <taxon>Bacteroidota</taxon>
        <taxon>Cytophagia</taxon>
        <taxon>Cytophagales</taxon>
        <taxon>Spirosomataceae</taxon>
        <taxon>Larkinella</taxon>
    </lineage>
</organism>
<keyword evidence="4" id="KW-0812">Transmembrane</keyword>
<feature type="domain" description="Glycosyltransferase 2-like" evidence="5">
    <location>
        <begin position="6"/>
        <end position="175"/>
    </location>
</feature>
<dbReference type="GO" id="GO:0016757">
    <property type="term" value="F:glycosyltransferase activity"/>
    <property type="evidence" value="ECO:0007669"/>
    <property type="project" value="UniProtKB-KW"/>
</dbReference>
<dbReference type="AlphaFoldDB" id="A0A368JFE8"/>
<comment type="similarity">
    <text evidence="1">Belongs to the glycosyltransferase 2 family.</text>
</comment>
<evidence type="ECO:0000256" key="3">
    <source>
        <dbReference type="ARBA" id="ARBA00022679"/>
    </source>
</evidence>
<dbReference type="PANTHER" id="PTHR43630:SF1">
    <property type="entry name" value="POLY-BETA-1,6-N-ACETYL-D-GLUCOSAMINE SYNTHASE"/>
    <property type="match status" value="1"/>
</dbReference>
<dbReference type="EMBL" id="QOWE01000032">
    <property type="protein sequence ID" value="RCR65985.1"/>
    <property type="molecule type" value="Genomic_DNA"/>
</dbReference>
<dbReference type="InterPro" id="IPR001173">
    <property type="entry name" value="Glyco_trans_2-like"/>
</dbReference>
<proteinExistence type="inferred from homology"/>
<dbReference type="Proteomes" id="UP000253383">
    <property type="component" value="Unassembled WGS sequence"/>
</dbReference>
<evidence type="ECO:0000256" key="1">
    <source>
        <dbReference type="ARBA" id="ARBA00006739"/>
    </source>
</evidence>
<feature type="transmembrane region" description="Helical" evidence="4">
    <location>
        <begin position="238"/>
        <end position="262"/>
    </location>
</feature>
<evidence type="ECO:0000313" key="7">
    <source>
        <dbReference type="Proteomes" id="UP000253383"/>
    </source>
</evidence>
<keyword evidence="4" id="KW-1133">Transmembrane helix</keyword>
<dbReference type="Gene3D" id="3.90.550.10">
    <property type="entry name" value="Spore Coat Polysaccharide Biosynthesis Protein SpsA, Chain A"/>
    <property type="match status" value="1"/>
</dbReference>
<dbReference type="Pfam" id="PF00535">
    <property type="entry name" value="Glycos_transf_2"/>
    <property type="match status" value="1"/>
</dbReference>
<dbReference type="InterPro" id="IPR029044">
    <property type="entry name" value="Nucleotide-diphossugar_trans"/>
</dbReference>
<evidence type="ECO:0000256" key="4">
    <source>
        <dbReference type="SAM" id="Phobius"/>
    </source>
</evidence>
<dbReference type="SUPFAM" id="SSF53448">
    <property type="entry name" value="Nucleotide-diphospho-sugar transferases"/>
    <property type="match status" value="1"/>
</dbReference>
<feature type="transmembrane region" description="Helical" evidence="4">
    <location>
        <begin position="294"/>
        <end position="318"/>
    </location>
</feature>